<organism evidence="1 2">
    <name type="scientific">Pristionchus fissidentatus</name>
    <dbReference type="NCBI Taxonomy" id="1538716"/>
    <lineage>
        <taxon>Eukaryota</taxon>
        <taxon>Metazoa</taxon>
        <taxon>Ecdysozoa</taxon>
        <taxon>Nematoda</taxon>
        <taxon>Chromadorea</taxon>
        <taxon>Rhabditida</taxon>
        <taxon>Rhabditina</taxon>
        <taxon>Diplogasteromorpha</taxon>
        <taxon>Diplogasteroidea</taxon>
        <taxon>Neodiplogasteridae</taxon>
        <taxon>Pristionchus</taxon>
    </lineage>
</organism>
<evidence type="ECO:0008006" key="3">
    <source>
        <dbReference type="Google" id="ProtNLM"/>
    </source>
</evidence>
<keyword evidence="2" id="KW-1185">Reference proteome</keyword>
<comment type="caution">
    <text evidence="1">The sequence shown here is derived from an EMBL/GenBank/DDBJ whole genome shotgun (WGS) entry which is preliminary data.</text>
</comment>
<accession>A0AAV5V8J5</accession>
<feature type="non-terminal residue" evidence="1">
    <location>
        <position position="145"/>
    </location>
</feature>
<dbReference type="AlphaFoldDB" id="A0AAV5V8J5"/>
<evidence type="ECO:0000313" key="1">
    <source>
        <dbReference type="EMBL" id="GMT14229.1"/>
    </source>
</evidence>
<name>A0AAV5V8J5_9BILA</name>
<dbReference type="Proteomes" id="UP001432322">
    <property type="component" value="Unassembled WGS sequence"/>
</dbReference>
<reference evidence="1" key="1">
    <citation type="submission" date="2023-10" db="EMBL/GenBank/DDBJ databases">
        <title>Genome assembly of Pristionchus species.</title>
        <authorList>
            <person name="Yoshida K."/>
            <person name="Sommer R.J."/>
        </authorList>
    </citation>
    <scope>NUCLEOTIDE SEQUENCE</scope>
    <source>
        <strain evidence="1">RS5133</strain>
    </source>
</reference>
<proteinExistence type="predicted"/>
<evidence type="ECO:0000313" key="2">
    <source>
        <dbReference type="Proteomes" id="UP001432322"/>
    </source>
</evidence>
<protein>
    <recommendedName>
        <fullName evidence="3">G protein-coupled receptor</fullName>
    </recommendedName>
</protein>
<dbReference type="EMBL" id="BTSY01000002">
    <property type="protein sequence ID" value="GMT14229.1"/>
    <property type="molecule type" value="Genomic_DNA"/>
</dbReference>
<gene>
    <name evidence="1" type="ORF">PFISCL1PPCAC_5526</name>
</gene>
<sequence>MKGRNDEGSSMNNCCLVSMYASGLIALRIHRATTNSVGRRPRPDLPNTWLSNSSLLIPRALFTPSGNGFSRTSCHNCAILIRRSLSGSRTVASNLGYCSFLSNDFVRLLNIGWAQMQRAINRRISDRHFSLLLTSTLPSSSPSLL</sequence>